<organism evidence="3 4">
    <name type="scientific">Paenibacillus rigui</name>
    <dbReference type="NCBI Taxonomy" id="554312"/>
    <lineage>
        <taxon>Bacteria</taxon>
        <taxon>Bacillati</taxon>
        <taxon>Bacillota</taxon>
        <taxon>Bacilli</taxon>
        <taxon>Bacillales</taxon>
        <taxon>Paenibacillaceae</taxon>
        <taxon>Paenibacillus</taxon>
    </lineage>
</organism>
<evidence type="ECO:0000259" key="2">
    <source>
        <dbReference type="Pfam" id="PF13786"/>
    </source>
</evidence>
<evidence type="ECO:0000256" key="1">
    <source>
        <dbReference type="SAM" id="Phobius"/>
    </source>
</evidence>
<protein>
    <recommendedName>
        <fullName evidence="2">DUF4179 domain-containing protein</fullName>
    </recommendedName>
</protein>
<name>A0A229UN45_9BACL</name>
<dbReference type="InterPro" id="IPR025436">
    <property type="entry name" value="DUF4179"/>
</dbReference>
<keyword evidence="4" id="KW-1185">Reference proteome</keyword>
<dbReference type="EMBL" id="NMQW01000025">
    <property type="protein sequence ID" value="OXM84801.1"/>
    <property type="molecule type" value="Genomic_DNA"/>
</dbReference>
<keyword evidence="1" id="KW-0472">Membrane</keyword>
<keyword evidence="1" id="KW-0812">Transmembrane</keyword>
<accession>A0A229UN45</accession>
<dbReference type="OrthoDB" id="2460662at2"/>
<dbReference type="RefSeq" id="WP_094016250.1">
    <property type="nucleotide sequence ID" value="NZ_NMQW01000025.1"/>
</dbReference>
<reference evidence="3 4" key="1">
    <citation type="submission" date="2017-07" db="EMBL/GenBank/DDBJ databases">
        <title>Genome sequencing and assembly of Paenibacillus rigui.</title>
        <authorList>
            <person name="Mayilraj S."/>
        </authorList>
    </citation>
    <scope>NUCLEOTIDE SEQUENCE [LARGE SCALE GENOMIC DNA]</scope>
    <source>
        <strain evidence="3 4">JCM 16352</strain>
    </source>
</reference>
<dbReference type="Gene3D" id="2.60.40.1630">
    <property type="entry name" value="bacillus anthracis domain"/>
    <property type="match status" value="1"/>
</dbReference>
<evidence type="ECO:0000313" key="3">
    <source>
        <dbReference type="EMBL" id="OXM84801.1"/>
    </source>
</evidence>
<dbReference type="Proteomes" id="UP000215509">
    <property type="component" value="Unassembled WGS sequence"/>
</dbReference>
<keyword evidence="1" id="KW-1133">Transmembrane helix</keyword>
<dbReference type="Pfam" id="PF13786">
    <property type="entry name" value="DUF4179"/>
    <property type="match status" value="1"/>
</dbReference>
<dbReference type="AlphaFoldDB" id="A0A229UN45"/>
<comment type="caution">
    <text evidence="3">The sequence shown here is derived from an EMBL/GenBank/DDBJ whole genome shotgun (WGS) entry which is preliminary data.</text>
</comment>
<feature type="domain" description="DUF4179" evidence="2">
    <location>
        <begin position="118"/>
        <end position="204"/>
    </location>
</feature>
<feature type="transmembrane region" description="Helical" evidence="1">
    <location>
        <begin position="124"/>
        <end position="143"/>
    </location>
</feature>
<evidence type="ECO:0000313" key="4">
    <source>
        <dbReference type="Proteomes" id="UP000215509"/>
    </source>
</evidence>
<proteinExistence type="predicted"/>
<sequence length="575" mass="64535">MKCLSPEEMEWYATGSAETTHELDQERSQHIQGCQRCGELHRALLEEQENWSRELFAEALSQEFDSQVMQALEGIEIEPAGGSGPREDAASWEKQETLQWSPISEAAPAAYSLPARTKKRTWRVAVAAAFLVLLMSAAAVYSVPTLAEKIRSLFTRPNVDIGLLRAQEFGLVQHPGIKVKNKGYTVKIDEAVGDPTRVIVALQLFGPDGKHDRDRLVLTGENTIKIRDEQGHEVGELYDMGATSDFYYLVAFFPEPLQADRITVDGQIRQLGNGIQRIPFLQGSWDFAFTIDLSEAKKRTTFASLAGEYTSPDGMTVRLKRLTRMVQGVRLELDTELSAAALARSPAELWQQQQLSFHFEDAQGEEIHSVNTRKTPTRDSLMTHSALPGDKPGVMHWSYTFKYLPDDQPYRFVLDGYSVPEREGASVEFEPARLKEHPVPFRFQGDELMLKDFTIEQPPNTNSGKPEGALHLDGTLINELSRSEWMLRDAEGREYPLSMRGSWGASGTDWKNGFITLEAGRPGALFQFCNGDLLRIPEKLTLVRTVVDKRYTNVNWSIGISEISDVPEKTEPANP</sequence>
<gene>
    <name evidence="3" type="ORF">CF651_17975</name>
</gene>